<protein>
    <submittedName>
        <fullName evidence="3">Membrane protein-like protein</fullName>
    </submittedName>
</protein>
<reference evidence="3 4" key="1">
    <citation type="submission" date="2023-10" db="EMBL/GenBank/DDBJ databases">
        <title>Sorlinia euscelidii gen. nov., sp. nov., an acetic acid bacteria isolated from the gut of Euscelidius variegatus emitter.</title>
        <authorList>
            <person name="Michoud G."/>
            <person name="Marasco R."/>
            <person name="Seferji K."/>
            <person name="Gonella E."/>
            <person name="Garuglieri E."/>
            <person name="Alma A."/>
            <person name="Mapelli F."/>
            <person name="Borin S."/>
            <person name="Daffonchio D."/>
            <person name="Crotti E."/>
        </authorList>
    </citation>
    <scope>NUCLEOTIDE SEQUENCE [LARGE SCALE GENOMIC DNA]</scope>
    <source>
        <strain evidence="3 4">EV16P</strain>
    </source>
</reference>
<dbReference type="Proteomes" id="UP001312908">
    <property type="component" value="Unassembled WGS sequence"/>
</dbReference>
<dbReference type="RefSeq" id="WP_394820181.1">
    <property type="nucleotide sequence ID" value="NZ_JAWJZY010000004.1"/>
</dbReference>
<evidence type="ECO:0000313" key="4">
    <source>
        <dbReference type="Proteomes" id="UP001312908"/>
    </source>
</evidence>
<feature type="transmembrane region" description="Helical" evidence="2">
    <location>
        <begin position="30"/>
        <end position="52"/>
    </location>
</feature>
<dbReference type="EMBL" id="JAWJZY010000004">
    <property type="protein sequence ID" value="MEE8659353.1"/>
    <property type="molecule type" value="Genomic_DNA"/>
</dbReference>
<feature type="region of interest" description="Disordered" evidence="1">
    <location>
        <begin position="1"/>
        <end position="23"/>
    </location>
</feature>
<keyword evidence="4" id="KW-1185">Reference proteome</keyword>
<name>A0ABU7U537_9PROT</name>
<evidence type="ECO:0000256" key="1">
    <source>
        <dbReference type="SAM" id="MobiDB-lite"/>
    </source>
</evidence>
<proteinExistence type="predicted"/>
<evidence type="ECO:0000256" key="2">
    <source>
        <dbReference type="SAM" id="Phobius"/>
    </source>
</evidence>
<comment type="caution">
    <text evidence="3">The sequence shown here is derived from an EMBL/GenBank/DDBJ whole genome shotgun (WGS) entry which is preliminary data.</text>
</comment>
<sequence>MTAQKQDGAAPPPSGPGPTRRPRRTLRQHILRRLLVIIPVALLALLAAKMGWLPKAADKVQFNDLAWFDNTKLTEHLRLLVKDQGLLDVPRRCVVPIINGADPAHATHVQFLVRATDGCPGVDGKTATAFTILVNKADRTLQNDAGSPGHYRPMPVQ</sequence>
<keyword evidence="2" id="KW-1133">Transmembrane helix</keyword>
<organism evidence="3 4">
    <name type="scientific">Sorlinia euscelidii</name>
    <dbReference type="NCBI Taxonomy" id="3081148"/>
    <lineage>
        <taxon>Bacteria</taxon>
        <taxon>Pseudomonadati</taxon>
        <taxon>Pseudomonadota</taxon>
        <taxon>Alphaproteobacteria</taxon>
        <taxon>Acetobacterales</taxon>
        <taxon>Acetobacteraceae</taxon>
        <taxon>Sorlinia</taxon>
    </lineage>
</organism>
<evidence type="ECO:0000313" key="3">
    <source>
        <dbReference type="EMBL" id="MEE8659353.1"/>
    </source>
</evidence>
<gene>
    <name evidence="3" type="ORF">DOFOFD_10080</name>
</gene>
<keyword evidence="2" id="KW-0472">Membrane</keyword>
<keyword evidence="2" id="KW-0812">Transmembrane</keyword>
<accession>A0ABU7U537</accession>